<evidence type="ECO:0000313" key="10">
    <source>
        <dbReference type="Proteomes" id="UP000008703"/>
    </source>
</evidence>
<keyword evidence="4 6" id="KW-0238">DNA-binding</keyword>
<dbReference type="SUPFAM" id="SSF46894">
    <property type="entry name" value="C-terminal effector domain of the bipartite response regulators"/>
    <property type="match status" value="1"/>
</dbReference>
<dbReference type="KEGG" id="svl:Strvi_2604"/>
<dbReference type="InterPro" id="IPR011990">
    <property type="entry name" value="TPR-like_helical_dom_sf"/>
</dbReference>
<evidence type="ECO:0000256" key="4">
    <source>
        <dbReference type="ARBA" id="ARBA00023125"/>
    </source>
</evidence>
<accession>G2PDM0</accession>
<dbReference type="GO" id="GO:0006355">
    <property type="term" value="P:regulation of DNA-templated transcription"/>
    <property type="evidence" value="ECO:0007669"/>
    <property type="project" value="InterPro"/>
</dbReference>
<dbReference type="InterPro" id="IPR016032">
    <property type="entry name" value="Sig_transdc_resp-reg_C-effctor"/>
</dbReference>
<dbReference type="InterPro" id="IPR027417">
    <property type="entry name" value="P-loop_NTPase"/>
</dbReference>
<dbReference type="HOGENOM" id="CLU_004665_2_0_11"/>
<dbReference type="eggNOG" id="COG3903">
    <property type="taxonomic scope" value="Bacteria"/>
</dbReference>
<evidence type="ECO:0000256" key="5">
    <source>
        <dbReference type="ARBA" id="ARBA00023163"/>
    </source>
</evidence>
<dbReference type="PRINTS" id="PR00364">
    <property type="entry name" value="DISEASERSIST"/>
</dbReference>
<sequence>MAVEFGLLGTIEVRVDGRAADVGHLRQRCVLAVLLVDANRVISVDELIDRVWAGRAPQRVRGTLYGYLSRLRQTLEAAAEEVRITRQPGGYVLEVDAAAVDLHRFRDLVAKARTVGDEQAAALMGRALGLWRGEPFATVDTPWFCDLRQALERERLSAELDSADIRLRSGLHGELLPELTARAGQHPLDERLAGQFMLALYRSGRAADALTCYQDLRRRLAGELGTDPGQPLQQLHQQILTADAALTLPKPEPAPRTGAGAPVPRQLPGRPRWFTGREHQFAELTKALDSVGEPGGTVVISAIGGSGGIGKTWLALHWAHQNIDRFPGGQLYVDLHGFDPSGGPVTPAAAVRGFLDALGVDSGAVPGDVQAQIGLYRSLVQGKRMLIVLDNAADAEQAAALLPGSATCAVLVTSRRRLAGLASAHGARMLTLDVLTDTEARELMGRHLGEDRVGAEPEAVAALLEHCSGLPLAISVVGARAAAHPDFPLTALAEELQDESARLDGLDAGDLTANVRSAFTVSYRALTVGAAEVFRLVGLAPGPEIGPAAGASLVARPVTAVRAALRELENAHLVQQFAPGRYRLHDLLRLYAAEQAHRTDRQQERNVALRRLADFYLHTAREAEQLMHPHRTRIEFPEPSADCRPLAPVDQAEAMAWLETQHAGLLATQRLAADSGWYDVVWRMAWVLDTFHRRNGHLQAQLAAWRRGLEATRKLGDSEAEIFARRNLGIACIRSDLHDEALDHLHQALSLSKTYEDVDQTVHTLLVLAYAWERQENHEQALEHSRDALALLQTLEKPVWEAQAHNQVSLYCARLGQYEEARVHGETSLDLFRRHQERDGEADVLGTLGRLAHQNGQHTLALTRFQHALALLREIGHAYEEANTLAHIGDVHHALGQHDQAGQSWQQATDLYRVQHREDDAKQLRDKLRALKP</sequence>
<organism evidence="9 10">
    <name type="scientific">Streptomyces violaceusniger (strain Tu 4113)</name>
    <dbReference type="NCBI Taxonomy" id="653045"/>
    <lineage>
        <taxon>Bacteria</taxon>
        <taxon>Bacillati</taxon>
        <taxon>Actinomycetota</taxon>
        <taxon>Actinomycetes</taxon>
        <taxon>Kitasatosporales</taxon>
        <taxon>Streptomycetaceae</taxon>
        <taxon>Streptomyces</taxon>
        <taxon>Streptomyces violaceusniger group</taxon>
    </lineage>
</organism>
<keyword evidence="2" id="KW-0902">Two-component regulatory system</keyword>
<evidence type="ECO:0000313" key="9">
    <source>
        <dbReference type="EMBL" id="AEM82320.1"/>
    </source>
</evidence>
<dbReference type="SUPFAM" id="SSF48452">
    <property type="entry name" value="TPR-like"/>
    <property type="match status" value="2"/>
</dbReference>
<proteinExistence type="inferred from homology"/>
<dbReference type="Gene3D" id="1.25.40.10">
    <property type="entry name" value="Tetratricopeptide repeat domain"/>
    <property type="match status" value="3"/>
</dbReference>
<dbReference type="Proteomes" id="UP000008703">
    <property type="component" value="Chromosome"/>
</dbReference>
<dbReference type="Pfam" id="PF13424">
    <property type="entry name" value="TPR_12"/>
    <property type="match status" value="2"/>
</dbReference>
<dbReference type="AlphaFoldDB" id="G2PDM0"/>
<comment type="similarity">
    <text evidence="1">Belongs to the AfsR/DnrI/RedD regulatory family.</text>
</comment>
<evidence type="ECO:0000256" key="6">
    <source>
        <dbReference type="PROSITE-ProRule" id="PRU01091"/>
    </source>
</evidence>
<dbReference type="eggNOG" id="COG3629">
    <property type="taxonomic scope" value="Bacteria"/>
</dbReference>
<dbReference type="InterPro" id="IPR036388">
    <property type="entry name" value="WH-like_DNA-bd_sf"/>
</dbReference>
<evidence type="ECO:0000256" key="7">
    <source>
        <dbReference type="SAM" id="MobiDB-lite"/>
    </source>
</evidence>
<feature type="DNA-binding region" description="OmpR/PhoB-type" evidence="6">
    <location>
        <begin position="1"/>
        <end position="95"/>
    </location>
</feature>
<dbReference type="GO" id="GO:0043531">
    <property type="term" value="F:ADP binding"/>
    <property type="evidence" value="ECO:0007669"/>
    <property type="project" value="InterPro"/>
</dbReference>
<dbReference type="InterPro" id="IPR005158">
    <property type="entry name" value="BTAD"/>
</dbReference>
<evidence type="ECO:0000259" key="8">
    <source>
        <dbReference type="PROSITE" id="PS51755"/>
    </source>
</evidence>
<dbReference type="InterPro" id="IPR001867">
    <property type="entry name" value="OmpR/PhoB-type_DNA-bd"/>
</dbReference>
<dbReference type="InterPro" id="IPR051677">
    <property type="entry name" value="AfsR-DnrI-RedD_regulator"/>
</dbReference>
<dbReference type="SMART" id="SM00028">
    <property type="entry name" value="TPR"/>
    <property type="match status" value="5"/>
</dbReference>
<name>G2PDM0_STRV4</name>
<keyword evidence="5" id="KW-0804">Transcription</keyword>
<dbReference type="PANTHER" id="PTHR35807:SF1">
    <property type="entry name" value="TRANSCRIPTIONAL REGULATOR REDD"/>
    <property type="match status" value="1"/>
</dbReference>
<dbReference type="PANTHER" id="PTHR35807">
    <property type="entry name" value="TRANSCRIPTIONAL REGULATOR REDD-RELATED"/>
    <property type="match status" value="1"/>
</dbReference>
<dbReference type="GO" id="GO:0003677">
    <property type="term" value="F:DNA binding"/>
    <property type="evidence" value="ECO:0007669"/>
    <property type="project" value="UniProtKB-UniRule"/>
</dbReference>
<evidence type="ECO:0000256" key="2">
    <source>
        <dbReference type="ARBA" id="ARBA00023012"/>
    </source>
</evidence>
<feature type="domain" description="OmpR/PhoB-type" evidence="8">
    <location>
        <begin position="1"/>
        <end position="95"/>
    </location>
</feature>
<protein>
    <submittedName>
        <fullName evidence="9">Transcriptional regulator, SARP family</fullName>
    </submittedName>
</protein>
<dbReference type="CDD" id="cd15831">
    <property type="entry name" value="BTAD"/>
    <property type="match status" value="1"/>
</dbReference>
<dbReference type="InterPro" id="IPR019734">
    <property type="entry name" value="TPR_rpt"/>
</dbReference>
<dbReference type="Gene3D" id="1.10.10.10">
    <property type="entry name" value="Winged helix-like DNA-binding domain superfamily/Winged helix DNA-binding domain"/>
    <property type="match status" value="1"/>
</dbReference>
<reference evidence="9" key="1">
    <citation type="submission" date="2011-08" db="EMBL/GenBank/DDBJ databases">
        <title>Complete sequence of chromosome of Streptomyces violaceusniger Tu 4113.</title>
        <authorList>
            <consortium name="US DOE Joint Genome Institute"/>
            <person name="Lucas S."/>
            <person name="Han J."/>
            <person name="Lapidus A."/>
            <person name="Cheng J.-F."/>
            <person name="Goodwin L."/>
            <person name="Pitluck S."/>
            <person name="Peters L."/>
            <person name="Ivanova N."/>
            <person name="Daligault H."/>
            <person name="Detter J.C."/>
            <person name="Han C."/>
            <person name="Tapia R."/>
            <person name="Land M."/>
            <person name="Hauser L."/>
            <person name="Kyrpides N."/>
            <person name="Ivanova N."/>
            <person name="Pagani I."/>
            <person name="Hagen A."/>
            <person name="Katz L."/>
            <person name="Fiedler H.-P."/>
            <person name="Keasling J."/>
            <person name="Fortman J."/>
            <person name="Woyke T."/>
        </authorList>
    </citation>
    <scope>NUCLEOTIDE SEQUENCE [LARGE SCALE GENOMIC DNA]</scope>
    <source>
        <strain evidence="9">Tu 4113</strain>
    </source>
</reference>
<keyword evidence="10" id="KW-1185">Reference proteome</keyword>
<dbReference type="PROSITE" id="PS51755">
    <property type="entry name" value="OMPR_PHOB"/>
    <property type="match status" value="1"/>
</dbReference>
<dbReference type="EMBL" id="CP002994">
    <property type="protein sequence ID" value="AEM82320.1"/>
    <property type="molecule type" value="Genomic_DNA"/>
</dbReference>
<dbReference type="Pfam" id="PF00486">
    <property type="entry name" value="Trans_reg_C"/>
    <property type="match status" value="1"/>
</dbReference>
<dbReference type="SUPFAM" id="SSF52540">
    <property type="entry name" value="P-loop containing nucleoside triphosphate hydrolases"/>
    <property type="match status" value="1"/>
</dbReference>
<dbReference type="Gene3D" id="3.40.50.300">
    <property type="entry name" value="P-loop containing nucleotide triphosphate hydrolases"/>
    <property type="match status" value="1"/>
</dbReference>
<dbReference type="SMART" id="SM01043">
    <property type="entry name" value="BTAD"/>
    <property type="match status" value="1"/>
</dbReference>
<dbReference type="Pfam" id="PF03704">
    <property type="entry name" value="BTAD"/>
    <property type="match status" value="1"/>
</dbReference>
<keyword evidence="3" id="KW-0805">Transcription regulation</keyword>
<evidence type="ECO:0000256" key="3">
    <source>
        <dbReference type="ARBA" id="ARBA00023015"/>
    </source>
</evidence>
<dbReference type="GO" id="GO:0000160">
    <property type="term" value="P:phosphorelay signal transduction system"/>
    <property type="evidence" value="ECO:0007669"/>
    <property type="project" value="UniProtKB-KW"/>
</dbReference>
<evidence type="ECO:0000256" key="1">
    <source>
        <dbReference type="ARBA" id="ARBA00005820"/>
    </source>
</evidence>
<feature type="region of interest" description="Disordered" evidence="7">
    <location>
        <begin position="251"/>
        <end position="271"/>
    </location>
</feature>
<dbReference type="SMART" id="SM00862">
    <property type="entry name" value="Trans_reg_C"/>
    <property type="match status" value="1"/>
</dbReference>
<gene>
    <name evidence="9" type="ORF">Strvi_2604</name>
</gene>